<evidence type="ECO:0000256" key="1">
    <source>
        <dbReference type="SAM" id="Phobius"/>
    </source>
</evidence>
<dbReference type="EMBL" id="JAECVW010000003">
    <property type="protein sequence ID" value="MBH8595086.1"/>
    <property type="molecule type" value="Genomic_DNA"/>
</dbReference>
<evidence type="ECO:0000313" key="3">
    <source>
        <dbReference type="Proteomes" id="UP000633619"/>
    </source>
</evidence>
<dbReference type="AlphaFoldDB" id="A0A8I1A9D2"/>
<reference evidence="2 3" key="1">
    <citation type="submission" date="2020-12" db="EMBL/GenBank/DDBJ databases">
        <title>WGS of Thermoactinomyces spp.</title>
        <authorList>
            <person name="Cheng K."/>
        </authorList>
    </citation>
    <scope>NUCLEOTIDE SEQUENCE [LARGE SCALE GENOMIC DNA]</scope>
    <source>
        <strain evidence="3">CICC 10671\DSM 43846</strain>
    </source>
</reference>
<dbReference type="RefSeq" id="WP_181731404.1">
    <property type="nucleotide sequence ID" value="NZ_JACEIR010000002.1"/>
</dbReference>
<keyword evidence="3" id="KW-1185">Reference proteome</keyword>
<protein>
    <submittedName>
        <fullName evidence="2">Uncharacterized protein</fullName>
    </submittedName>
</protein>
<proteinExistence type="predicted"/>
<organism evidence="2 3">
    <name type="scientific">Thermoactinomyces intermedius</name>
    <dbReference type="NCBI Taxonomy" id="2024"/>
    <lineage>
        <taxon>Bacteria</taxon>
        <taxon>Bacillati</taxon>
        <taxon>Bacillota</taxon>
        <taxon>Bacilli</taxon>
        <taxon>Bacillales</taxon>
        <taxon>Thermoactinomycetaceae</taxon>
        <taxon>Thermoactinomyces</taxon>
    </lineage>
</organism>
<accession>A0A8I1A9D2</accession>
<sequence>MGYLGLSFLATGIVLELIGIFLVYRGKNRSLEPIMMGLVFLLVGMISI</sequence>
<keyword evidence="1" id="KW-0812">Transmembrane</keyword>
<keyword evidence="1" id="KW-1133">Transmembrane helix</keyword>
<evidence type="ECO:0000313" key="2">
    <source>
        <dbReference type="EMBL" id="MBH8595086.1"/>
    </source>
</evidence>
<keyword evidence="1" id="KW-0472">Membrane</keyword>
<dbReference type="Proteomes" id="UP000633619">
    <property type="component" value="Unassembled WGS sequence"/>
</dbReference>
<gene>
    <name evidence="2" type="ORF">I8U20_07035</name>
</gene>
<comment type="caution">
    <text evidence="2">The sequence shown here is derived from an EMBL/GenBank/DDBJ whole genome shotgun (WGS) entry which is preliminary data.</text>
</comment>
<name>A0A8I1A9D2_THEIN</name>
<feature type="transmembrane region" description="Helical" evidence="1">
    <location>
        <begin position="6"/>
        <end position="24"/>
    </location>
</feature>